<dbReference type="PANTHER" id="PTHR33977:SF2">
    <property type="entry name" value="OS09G0309100 PROTEIN"/>
    <property type="match status" value="1"/>
</dbReference>
<accession>A0A8B8LCY5</accession>
<evidence type="ECO:0000313" key="5">
    <source>
        <dbReference type="RefSeq" id="XP_027354082.1"/>
    </source>
</evidence>
<dbReference type="InterPro" id="IPR007527">
    <property type="entry name" value="Znf_SWIM"/>
</dbReference>
<feature type="domain" description="SWIM-type" evidence="3">
    <location>
        <begin position="608"/>
        <end position="645"/>
    </location>
</feature>
<dbReference type="OrthoDB" id="1703243at2759"/>
<evidence type="ECO:0000256" key="2">
    <source>
        <dbReference type="SAM" id="MobiDB-lite"/>
    </source>
</evidence>
<dbReference type="RefSeq" id="XP_027354082.1">
    <property type="nucleotide sequence ID" value="XM_027498281.1"/>
</dbReference>
<dbReference type="AlphaFoldDB" id="A0A8B8LCY5"/>
<protein>
    <submittedName>
        <fullName evidence="5">Uncharacterized protein LOC113864501 isoform X1</fullName>
    </submittedName>
</protein>
<dbReference type="GO" id="GO:0008270">
    <property type="term" value="F:zinc ion binding"/>
    <property type="evidence" value="ECO:0007669"/>
    <property type="project" value="UniProtKB-KW"/>
</dbReference>
<feature type="compositionally biased region" description="Basic residues" evidence="2">
    <location>
        <begin position="743"/>
        <end position="758"/>
    </location>
</feature>
<gene>
    <name evidence="5" type="primary">LOC113864501</name>
</gene>
<evidence type="ECO:0000313" key="4">
    <source>
        <dbReference type="Proteomes" id="UP000694853"/>
    </source>
</evidence>
<feature type="region of interest" description="Disordered" evidence="2">
    <location>
        <begin position="726"/>
        <end position="758"/>
    </location>
</feature>
<dbReference type="Pfam" id="PF04434">
    <property type="entry name" value="SWIM"/>
    <property type="match status" value="1"/>
</dbReference>
<reference evidence="4" key="1">
    <citation type="journal article" date="2019" name="Toxins">
        <title>Detection of Abrin-Like and Prepropulchellin-Like Toxin Genes and Transcripts Using Whole Genome Sequencing and Full-Length Transcript Sequencing of Abrus precatorius.</title>
        <authorList>
            <person name="Hovde B.T."/>
            <person name="Daligault H.E."/>
            <person name="Hanschen E.R."/>
            <person name="Kunde Y.A."/>
            <person name="Johnson M.B."/>
            <person name="Starkenburg S.R."/>
            <person name="Johnson S.L."/>
        </authorList>
    </citation>
    <scope>NUCLEOTIDE SEQUENCE [LARGE SCALE GENOMIC DNA]</scope>
</reference>
<dbReference type="PROSITE" id="PS50966">
    <property type="entry name" value="ZF_SWIM"/>
    <property type="match status" value="1"/>
</dbReference>
<organism evidence="4 5">
    <name type="scientific">Abrus precatorius</name>
    <name type="common">Indian licorice</name>
    <name type="synonym">Glycine abrus</name>
    <dbReference type="NCBI Taxonomy" id="3816"/>
    <lineage>
        <taxon>Eukaryota</taxon>
        <taxon>Viridiplantae</taxon>
        <taxon>Streptophyta</taxon>
        <taxon>Embryophyta</taxon>
        <taxon>Tracheophyta</taxon>
        <taxon>Spermatophyta</taxon>
        <taxon>Magnoliopsida</taxon>
        <taxon>eudicotyledons</taxon>
        <taxon>Gunneridae</taxon>
        <taxon>Pentapetalae</taxon>
        <taxon>rosids</taxon>
        <taxon>fabids</taxon>
        <taxon>Fabales</taxon>
        <taxon>Fabaceae</taxon>
        <taxon>Papilionoideae</taxon>
        <taxon>50 kb inversion clade</taxon>
        <taxon>NPAAA clade</taxon>
        <taxon>indigoferoid/millettioid clade</taxon>
        <taxon>Abreae</taxon>
        <taxon>Abrus</taxon>
    </lineage>
</organism>
<dbReference type="KEGG" id="aprc:113864501"/>
<keyword evidence="1" id="KW-0862">Zinc</keyword>
<proteinExistence type="predicted"/>
<name>A0A8B8LCY5_ABRPR</name>
<dbReference type="GeneID" id="113864501"/>
<keyword evidence="1" id="KW-0863">Zinc-finger</keyword>
<dbReference type="PANTHER" id="PTHR33977">
    <property type="entry name" value="ZINC ION BINDING PROTEIN"/>
    <property type="match status" value="1"/>
</dbReference>
<keyword evidence="4" id="KW-1185">Reference proteome</keyword>
<sequence length="758" mass="87641">MDIVESVGKIPLQDPPGEEFCAADLTWTKFGNDEHHDEVALIPYDRVDAFIIGECSNVECPTRFHIERGRKRTIGSLKEYKDDEYLEYRLYWCSFGPENYGEGGGILPSRRYRLNTRNRAARPQSMRGCTCHFVVKRLYARPSLALIIYNERRHINKSGFVCHGPLDRDAIGPGAKKIPYICNEIQQQTMSMIYLGIPEENILEKHIEGIQRYCGSDAKVNSLASQYVHKLGMIIKRSTHELDLDDQASIRMWVERNRKSVFFHQDTSESDPFILGIQTEWQLQQMVRFGHRSVVAADSTFGVKRLKVIVFQSSLFYVRAKRNTVILFTLQYIFDQPNLVIFSYWQYPLFTILVFDSRQHALPVAWVITRSFAKLDVSKWLKALIDRARSVEPGWKVSGFLIDDAAAEIDILRDIFCCPVLFSLWRVRRSWLRNVVKKCSNIEVQREIFKRLGTIVYSIWGGLNTSVALEQFMLDFVDQSAFMEYFKVSWVPKLEMWLSTMRNFPLASQEASGALEAYHVKLKAKLFDDSHLGALQRVDWLVHKLTTELHSSYWLDRYADESDSFQNVKEKYIASTSWHRALQIPNSAVTLDEKDHLFAKVVSQKDSSLTHLVWNPGSEFAFCDCSWSMQGNICKHVIKVNMVCEKLQGYQPSMSFRSFEEVLMDLWRKPMDDSFALDLSLAWTHQMLDQIQKLVELNNSADIGTVVNNMPLKWVSKKGRTYIGKPSSTLALPHGNSNTKSVAVHKKNRKRKRLSRLR</sequence>
<reference evidence="5" key="2">
    <citation type="submission" date="2025-08" db="UniProtKB">
        <authorList>
            <consortium name="RefSeq"/>
        </authorList>
    </citation>
    <scope>IDENTIFICATION</scope>
    <source>
        <tissue evidence="5">Young leaves</tissue>
    </source>
</reference>
<evidence type="ECO:0000259" key="3">
    <source>
        <dbReference type="PROSITE" id="PS50966"/>
    </source>
</evidence>
<evidence type="ECO:0000256" key="1">
    <source>
        <dbReference type="PROSITE-ProRule" id="PRU00325"/>
    </source>
</evidence>
<feature type="compositionally biased region" description="Polar residues" evidence="2">
    <location>
        <begin position="726"/>
        <end position="741"/>
    </location>
</feature>
<dbReference type="Proteomes" id="UP000694853">
    <property type="component" value="Unplaced"/>
</dbReference>
<keyword evidence="1" id="KW-0479">Metal-binding</keyword>